<dbReference type="InterPro" id="IPR001845">
    <property type="entry name" value="HTH_ArsR_DNA-bd_dom"/>
</dbReference>
<proteinExistence type="predicted"/>
<dbReference type="CDD" id="cd00090">
    <property type="entry name" value="HTH_ARSR"/>
    <property type="match status" value="1"/>
</dbReference>
<dbReference type="AlphaFoldDB" id="A0A7R7EJM2"/>
<dbReference type="EMBL" id="AP024169">
    <property type="protein sequence ID" value="BCN30340.1"/>
    <property type="molecule type" value="Genomic_DNA"/>
</dbReference>
<dbReference type="GO" id="GO:0003700">
    <property type="term" value="F:DNA-binding transcription factor activity"/>
    <property type="evidence" value="ECO:0007669"/>
    <property type="project" value="InterPro"/>
</dbReference>
<dbReference type="PANTHER" id="PTHR43132">
    <property type="entry name" value="ARSENICAL RESISTANCE OPERON REPRESSOR ARSR-RELATED"/>
    <property type="match status" value="1"/>
</dbReference>
<keyword evidence="1" id="KW-0805">Transcription regulation</keyword>
<evidence type="ECO:0000259" key="4">
    <source>
        <dbReference type="PROSITE" id="PS50987"/>
    </source>
</evidence>
<dbReference type="InterPro" id="IPR036390">
    <property type="entry name" value="WH_DNA-bd_sf"/>
</dbReference>
<dbReference type="Proteomes" id="UP000595897">
    <property type="component" value="Chromosome"/>
</dbReference>
<dbReference type="SMART" id="SM00418">
    <property type="entry name" value="HTH_ARSR"/>
    <property type="match status" value="1"/>
</dbReference>
<name>A0A7R7EJM2_9FIRM</name>
<dbReference type="InterPro" id="IPR036388">
    <property type="entry name" value="WH-like_DNA-bd_sf"/>
</dbReference>
<feature type="domain" description="HTH arsR-type" evidence="4">
    <location>
        <begin position="8"/>
        <end position="103"/>
    </location>
</feature>
<dbReference type="Pfam" id="PF01022">
    <property type="entry name" value="HTH_5"/>
    <property type="match status" value="1"/>
</dbReference>
<dbReference type="SUPFAM" id="SSF46785">
    <property type="entry name" value="Winged helix' DNA-binding domain"/>
    <property type="match status" value="1"/>
</dbReference>
<evidence type="ECO:0000256" key="2">
    <source>
        <dbReference type="ARBA" id="ARBA00023125"/>
    </source>
</evidence>
<evidence type="ECO:0000313" key="5">
    <source>
        <dbReference type="EMBL" id="BCN30340.1"/>
    </source>
</evidence>
<reference evidence="5 6" key="1">
    <citation type="submission" date="2020-11" db="EMBL/GenBank/DDBJ databases">
        <title>Draft genome sequencing of a Lachnospiraceae strain isolated from anoxic soil subjected to BSD treatment.</title>
        <authorList>
            <person name="Uek A."/>
            <person name="Tonouchi A."/>
        </authorList>
    </citation>
    <scope>NUCLEOTIDE SEQUENCE [LARGE SCALE GENOMIC DNA]</scope>
    <source>
        <strain evidence="5 6">TB5</strain>
    </source>
</reference>
<evidence type="ECO:0000256" key="1">
    <source>
        <dbReference type="ARBA" id="ARBA00023015"/>
    </source>
</evidence>
<dbReference type="KEGG" id="ahb:bsdtb5_16350"/>
<gene>
    <name evidence="5" type="ORF">bsdtb5_16350</name>
</gene>
<dbReference type="PANTHER" id="PTHR43132:SF2">
    <property type="entry name" value="ARSENICAL RESISTANCE OPERON REPRESSOR ARSR-RELATED"/>
    <property type="match status" value="1"/>
</dbReference>
<keyword evidence="3" id="KW-0804">Transcription</keyword>
<organism evidence="5 6">
    <name type="scientific">Anaeromicropila herbilytica</name>
    <dbReference type="NCBI Taxonomy" id="2785025"/>
    <lineage>
        <taxon>Bacteria</taxon>
        <taxon>Bacillati</taxon>
        <taxon>Bacillota</taxon>
        <taxon>Clostridia</taxon>
        <taxon>Lachnospirales</taxon>
        <taxon>Lachnospiraceae</taxon>
        <taxon>Anaeromicropila</taxon>
    </lineage>
</organism>
<dbReference type="Gene3D" id="1.10.10.10">
    <property type="entry name" value="Winged helix-like DNA-binding domain superfamily/Winged helix DNA-binding domain"/>
    <property type="match status" value="1"/>
</dbReference>
<evidence type="ECO:0000313" key="6">
    <source>
        <dbReference type="Proteomes" id="UP000595897"/>
    </source>
</evidence>
<sequence>MMMQTIKMSLDDTKHLSLVSKALSAEIRIEILKLLCSADLNINEIAEKLKIPASSAASHIKVLEEASLIKTSLQPGVRGSMKLCKKQMDEIGISLTTHKDHYEEQEIISMPIGNYVDYKVEPTCGLVNEKGPIDEEDEPRCFYNPLRTTAKLLWFQKGYVEYRFPNNVLKQKKEKKLELSFEICSEDHEYNLDCPSDITVWINGIEAGTYTCPSDFGGRRGTLNPSWWPDKNTQYGELKTFLLTEEGTFINNMKVNDKSIMAYELSTNEYISIRIGIKEDSNNIGGINLFGDSFGDYPQDILLRFIF</sequence>
<dbReference type="InterPro" id="IPR051011">
    <property type="entry name" value="Metal_resp_trans_reg"/>
</dbReference>
<dbReference type="PROSITE" id="PS50987">
    <property type="entry name" value="HTH_ARSR_2"/>
    <property type="match status" value="1"/>
</dbReference>
<evidence type="ECO:0000256" key="3">
    <source>
        <dbReference type="ARBA" id="ARBA00023163"/>
    </source>
</evidence>
<dbReference type="GO" id="GO:0003677">
    <property type="term" value="F:DNA binding"/>
    <property type="evidence" value="ECO:0007669"/>
    <property type="project" value="UniProtKB-KW"/>
</dbReference>
<accession>A0A7R7EJM2</accession>
<dbReference type="InterPro" id="IPR011991">
    <property type="entry name" value="ArsR-like_HTH"/>
</dbReference>
<keyword evidence="2" id="KW-0238">DNA-binding</keyword>
<keyword evidence="6" id="KW-1185">Reference proteome</keyword>
<protein>
    <submittedName>
        <fullName evidence="5">Transcriptional regulator</fullName>
    </submittedName>
</protein>